<dbReference type="Gene3D" id="1.20.910.10">
    <property type="entry name" value="Heme oxygenase-like"/>
    <property type="match status" value="1"/>
</dbReference>
<reference evidence="2" key="1">
    <citation type="submission" date="2014-05" db="EMBL/GenBank/DDBJ databases">
        <authorList>
            <person name="Horn Fabian"/>
        </authorList>
    </citation>
    <scope>NUCLEOTIDE SEQUENCE</scope>
</reference>
<proteinExistence type="predicted"/>
<dbReference type="RefSeq" id="WP_044567270.1">
    <property type="nucleotide sequence ID" value="NZ_BAABDR010000098.1"/>
</dbReference>
<name>A0A060ZDJ8_9ACTN</name>
<dbReference type="PANTHER" id="PTHR40279:SF3">
    <property type="entry name" value="4-AMINOBENZOATE SYNTHASE"/>
    <property type="match status" value="1"/>
</dbReference>
<dbReference type="EMBL" id="JAGGLR010000028">
    <property type="protein sequence ID" value="MBP2067093.1"/>
    <property type="molecule type" value="Genomic_DNA"/>
</dbReference>
<dbReference type="InterPro" id="IPR016084">
    <property type="entry name" value="Haem_Oase-like_multi-hlx"/>
</dbReference>
<reference evidence="3 4" key="2">
    <citation type="submission" date="2021-03" db="EMBL/GenBank/DDBJ databases">
        <title>Genomic Encyclopedia of Type Strains, Phase IV (KMG-IV): sequencing the most valuable type-strain genomes for metagenomic binning, comparative biology and taxonomic classification.</title>
        <authorList>
            <person name="Goeker M."/>
        </authorList>
    </citation>
    <scope>NUCLEOTIDE SEQUENCE [LARGE SCALE GENOMIC DNA]</scope>
    <source>
        <strain evidence="3 4">DSM 41954</strain>
    </source>
</reference>
<evidence type="ECO:0000256" key="1">
    <source>
        <dbReference type="ARBA" id="ARBA00023002"/>
    </source>
</evidence>
<evidence type="ECO:0000313" key="4">
    <source>
        <dbReference type="Proteomes" id="UP000756710"/>
    </source>
</evidence>
<evidence type="ECO:0000313" key="3">
    <source>
        <dbReference type="EMBL" id="MBP2067093.1"/>
    </source>
</evidence>
<dbReference type="GO" id="GO:0016491">
    <property type="term" value="F:oxidoreductase activity"/>
    <property type="evidence" value="ECO:0007669"/>
    <property type="project" value="UniProtKB-KW"/>
</dbReference>
<dbReference type="HOGENOM" id="CLU_1204255_0_0_11"/>
<dbReference type="SUPFAM" id="SSF48613">
    <property type="entry name" value="Heme oxygenase-like"/>
    <property type="match status" value="1"/>
</dbReference>
<organism evidence="2">
    <name type="scientific">Streptomyces iranensis</name>
    <dbReference type="NCBI Taxonomy" id="576784"/>
    <lineage>
        <taxon>Bacteria</taxon>
        <taxon>Bacillati</taxon>
        <taxon>Actinomycetota</taxon>
        <taxon>Actinomycetes</taxon>
        <taxon>Kitasatosporales</taxon>
        <taxon>Streptomycetaceae</taxon>
        <taxon>Streptomyces</taxon>
        <taxon>Streptomyces violaceusniger group</taxon>
    </lineage>
</organism>
<dbReference type="GeneID" id="32473492"/>
<evidence type="ECO:0000313" key="2">
    <source>
        <dbReference type="EMBL" id="CDR02682.1"/>
    </source>
</evidence>
<dbReference type="EMBL" id="LK022848">
    <property type="protein sequence ID" value="CDR02682.1"/>
    <property type="molecule type" value="Genomic_DNA"/>
</dbReference>
<dbReference type="Proteomes" id="UP000756710">
    <property type="component" value="Unassembled WGS sequence"/>
</dbReference>
<dbReference type="Pfam" id="PF14518">
    <property type="entry name" value="Haem_oxygenas_2"/>
    <property type="match status" value="1"/>
</dbReference>
<accession>A0A060ZDJ8</accession>
<dbReference type="InterPro" id="IPR039068">
    <property type="entry name" value="PqqC-like"/>
</dbReference>
<dbReference type="AlphaFoldDB" id="A0A060ZDJ8"/>
<dbReference type="PANTHER" id="PTHR40279">
    <property type="entry name" value="PQQC-LIKE PROTEIN"/>
    <property type="match status" value="1"/>
</dbReference>
<keyword evidence="1" id="KW-0560">Oxidoreductase</keyword>
<gene>
    <name evidence="3" type="ORF">J2Z30_008159</name>
    <name evidence="2" type="ORF">SIRAN876</name>
</gene>
<protein>
    <submittedName>
        <fullName evidence="3">Thiaminase</fullName>
    </submittedName>
</protein>
<keyword evidence="4" id="KW-1185">Reference proteome</keyword>
<sequence>MTTSAYARAEAETAPVLAEYIETHPFIACILEGTLTKPVYAAYLRETYHLVTQTPYFLSAAASHSDREWLQDWFLDLARDERHHNRLCVRDLEKLGIAPDEYLGIIPGLGTWTMVGQNHYLARAANPIGIIGFAAATEGLGATLAPKAAEAMRQYEFAKDALSFLKVHSTEDQEHIEVVRKGFDRCAESSEAYTVMVAAWKYTLRAYAQLFTDALERGGSDRAATAPRVG</sequence>